<dbReference type="InterPro" id="IPR041588">
    <property type="entry name" value="Integrase_H2C2"/>
</dbReference>
<proteinExistence type="predicted"/>
<dbReference type="Pfam" id="PF17921">
    <property type="entry name" value="Integrase_H2C2"/>
    <property type="match status" value="1"/>
</dbReference>
<dbReference type="PANTHER" id="PTHR33395:SF21">
    <property type="entry name" value="PERICARDIN"/>
    <property type="match status" value="1"/>
</dbReference>
<gene>
    <name evidence="1" type="primary">WBGene00280456</name>
</gene>
<keyword evidence="2" id="KW-1185">Reference proteome</keyword>
<dbReference type="GO" id="GO:0007508">
    <property type="term" value="P:larval heart development"/>
    <property type="evidence" value="ECO:0000318"/>
    <property type="project" value="GO_Central"/>
</dbReference>
<dbReference type="PANTHER" id="PTHR33395">
    <property type="entry name" value="TRANSCRIPTASE, PUTATIVE-RELATED-RELATED"/>
    <property type="match status" value="1"/>
</dbReference>
<dbReference type="OrthoDB" id="5873437at2759"/>
<sequence length="799" mass="91366">MLKIDKPDIVFISESWLTSRIPSSLLIGDLPYLAVRRDRAKGRGGGTLIIIRDHFHFSIVQSIHDTIECLSIDLLTSSSTFIRLCLVYRPPSYSTSQTETLVECLSDLLSTSSYPIIFVGDFNSDIISSTIPPSEISLHSFVSTSDLTHLIRNPTRNTRCIDWLLASDSSIVHNPSVIPSFPSSDHFGISFSLDSTCLPPSQSLIRDFARANYDAMSTFLEHFDWFTLFSHDPHPEPMYCNFVSVIQHAIDLFVPYHRPKPIVSSYPSHIQNLIRHRNILFSKIHLPSVRPQYEKCSRDLLFQIKKWNQFCEHKKLKNSKDLYRHIRSLTSPKVSIPKELIDSSGTTVSGVLNIVNLIASRFASHFTLDDGFLPTIPSHPLTPFLCNVSFLPHEVHKALKQLSPSCSKGHDNIPQIVFRKCAQAISLPLCDIYNISMQSGVVPSLWKLSLITPLPKPDKNPKLAESYRPISILSPASKTMERLVKQKLAPYLFRFDIIPKYQHGFRSGSSPIPQFSINNVPLVTVPQQRDLGVQVIPSLLNRASIEDRVKKATTVMNIMLRSVSRLSYLGLPALFERRVIYDLVLARRIMNGDTLLDRNRFFTFTPLRCRTNNFGIYIEHTKSTPRYHCFSRRVSRIYNALPSHIHLSPSITRQQDEERKRDNQIDAEEKENLKQWKLDQNKDEWVATMLSMLDEVAKNKRDIEEEVVVPGTTKRTSLADWVVHNGLLYLLGQDHEKKLYIPEGRRKQFVKEIHDSPLSGHLCTKKMVQKLSQEAFWGSMNKDVEEVLRKCERCLMANS</sequence>
<dbReference type="Gene3D" id="1.10.340.70">
    <property type="match status" value="1"/>
</dbReference>
<dbReference type="SUPFAM" id="SSF56219">
    <property type="entry name" value="DNase I-like"/>
    <property type="match status" value="1"/>
</dbReference>
<accession>A0A8R1UYN2</accession>
<dbReference type="InterPro" id="IPR005135">
    <property type="entry name" value="Endo/exonuclease/phosphatase"/>
</dbReference>
<dbReference type="EnsemblMetazoa" id="PPA42087.1">
    <property type="protein sequence ID" value="PPA42087.1"/>
    <property type="gene ID" value="WBGene00280456"/>
</dbReference>
<reference evidence="1" key="2">
    <citation type="submission" date="2022-06" db="UniProtKB">
        <authorList>
            <consortium name="EnsemblMetazoa"/>
        </authorList>
    </citation>
    <scope>IDENTIFICATION</scope>
    <source>
        <strain evidence="1">PS312</strain>
    </source>
</reference>
<evidence type="ECO:0000313" key="1">
    <source>
        <dbReference type="EnsemblMetazoa" id="PPA42087.1"/>
    </source>
</evidence>
<name>A0A2A6C0M3_PRIPA</name>
<dbReference type="Gene3D" id="3.60.10.10">
    <property type="entry name" value="Endonuclease/exonuclease/phosphatase"/>
    <property type="match status" value="1"/>
</dbReference>
<evidence type="ECO:0000313" key="2">
    <source>
        <dbReference type="Proteomes" id="UP000005239"/>
    </source>
</evidence>
<dbReference type="GO" id="GO:0031012">
    <property type="term" value="C:extracellular matrix"/>
    <property type="evidence" value="ECO:0000318"/>
    <property type="project" value="GO_Central"/>
</dbReference>
<dbReference type="FunFam" id="1.10.340.70:FF:000001">
    <property type="entry name" value="Retrovirus-related Pol polyprotein from transposon gypsy-like Protein"/>
    <property type="match status" value="1"/>
</dbReference>
<dbReference type="GO" id="GO:0061343">
    <property type="term" value="P:cell adhesion involved in heart morphogenesis"/>
    <property type="evidence" value="ECO:0000318"/>
    <property type="project" value="GO_Central"/>
</dbReference>
<dbReference type="AlphaFoldDB" id="A0A2A6C0M3"/>
<dbReference type="Pfam" id="PF03372">
    <property type="entry name" value="Exo_endo_phos"/>
    <property type="match status" value="1"/>
</dbReference>
<protein>
    <submittedName>
        <fullName evidence="1">Integrase_H2C2 domain-containing protein</fullName>
    </submittedName>
</protein>
<dbReference type="Proteomes" id="UP000005239">
    <property type="component" value="Unassembled WGS sequence"/>
</dbReference>
<accession>A0A2A6C0M3</accession>
<organism evidence="1 2">
    <name type="scientific">Pristionchus pacificus</name>
    <name type="common">Parasitic nematode worm</name>
    <dbReference type="NCBI Taxonomy" id="54126"/>
    <lineage>
        <taxon>Eukaryota</taxon>
        <taxon>Metazoa</taxon>
        <taxon>Ecdysozoa</taxon>
        <taxon>Nematoda</taxon>
        <taxon>Chromadorea</taxon>
        <taxon>Rhabditida</taxon>
        <taxon>Rhabditina</taxon>
        <taxon>Diplogasteromorpha</taxon>
        <taxon>Diplogasteroidea</taxon>
        <taxon>Neodiplogasteridae</taxon>
        <taxon>Pristionchus</taxon>
    </lineage>
</organism>
<reference evidence="2" key="1">
    <citation type="journal article" date="2008" name="Nat. Genet.">
        <title>The Pristionchus pacificus genome provides a unique perspective on nematode lifestyle and parasitism.</title>
        <authorList>
            <person name="Dieterich C."/>
            <person name="Clifton S.W."/>
            <person name="Schuster L.N."/>
            <person name="Chinwalla A."/>
            <person name="Delehaunty K."/>
            <person name="Dinkelacker I."/>
            <person name="Fulton L."/>
            <person name="Fulton R."/>
            <person name="Godfrey J."/>
            <person name="Minx P."/>
            <person name="Mitreva M."/>
            <person name="Roeseler W."/>
            <person name="Tian H."/>
            <person name="Witte H."/>
            <person name="Yang S.P."/>
            <person name="Wilson R.K."/>
            <person name="Sommer R.J."/>
        </authorList>
    </citation>
    <scope>NUCLEOTIDE SEQUENCE [LARGE SCALE GENOMIC DNA]</scope>
    <source>
        <strain evidence="2">PS312</strain>
    </source>
</reference>
<dbReference type="InterPro" id="IPR036691">
    <property type="entry name" value="Endo/exonu/phosph_ase_sf"/>
</dbReference>
<dbReference type="GO" id="GO:0003824">
    <property type="term" value="F:catalytic activity"/>
    <property type="evidence" value="ECO:0007669"/>
    <property type="project" value="InterPro"/>
</dbReference>